<evidence type="ECO:0000259" key="5">
    <source>
        <dbReference type="Pfam" id="PF17048"/>
    </source>
</evidence>
<dbReference type="Proteomes" id="UP001345013">
    <property type="component" value="Unassembled WGS sequence"/>
</dbReference>
<dbReference type="InterPro" id="IPR031329">
    <property type="entry name" value="NEUT/ALK_ceramidase_N"/>
</dbReference>
<evidence type="ECO:0000256" key="1">
    <source>
        <dbReference type="ARBA" id="ARBA00009835"/>
    </source>
</evidence>
<feature type="domain" description="Neutral/alkaline non-lysosomal ceramidase C-terminal" evidence="5">
    <location>
        <begin position="582"/>
        <end position="748"/>
    </location>
</feature>
<proteinExistence type="inferred from homology"/>
<dbReference type="EC" id="3.5.1.23" evidence="3"/>
<accession>A0ABR0KF16</accession>
<dbReference type="Gene3D" id="2.60.40.2300">
    <property type="entry name" value="Neutral/alkaline non-lysosomal ceramidase, C-terminal domain"/>
    <property type="match status" value="1"/>
</dbReference>
<keyword evidence="7" id="KW-1185">Reference proteome</keyword>
<evidence type="ECO:0000313" key="7">
    <source>
        <dbReference type="Proteomes" id="UP001345013"/>
    </source>
</evidence>
<name>A0ABR0KF16_9EURO</name>
<dbReference type="InterPro" id="IPR038445">
    <property type="entry name" value="NCDase_C_sf"/>
</dbReference>
<dbReference type="PANTHER" id="PTHR12670:SF1">
    <property type="entry name" value="NEUTRAL CERAMIDASE"/>
    <property type="match status" value="1"/>
</dbReference>
<dbReference type="EMBL" id="JAVRRG010000036">
    <property type="protein sequence ID" value="KAK5094164.1"/>
    <property type="molecule type" value="Genomic_DNA"/>
</dbReference>
<evidence type="ECO:0000256" key="2">
    <source>
        <dbReference type="ARBA" id="ARBA00022801"/>
    </source>
</evidence>
<protein>
    <recommendedName>
        <fullName evidence="3">Neutral ceramidase</fullName>
        <ecNumber evidence="3">3.5.1.23</ecNumber>
    </recommendedName>
</protein>
<feature type="domain" description="Neutral/alkaline non-lysosomal ceramidase N-terminal" evidence="4">
    <location>
        <begin position="57"/>
        <end position="577"/>
    </location>
</feature>
<dbReference type="InterPro" id="IPR006823">
    <property type="entry name" value="Ceramidase_alk"/>
</dbReference>
<comment type="catalytic activity">
    <reaction evidence="3">
        <text>an N-acylsphing-4-enine + H2O = sphing-4-enine + a fatty acid</text>
        <dbReference type="Rhea" id="RHEA:20856"/>
        <dbReference type="ChEBI" id="CHEBI:15377"/>
        <dbReference type="ChEBI" id="CHEBI:28868"/>
        <dbReference type="ChEBI" id="CHEBI:52639"/>
        <dbReference type="ChEBI" id="CHEBI:57756"/>
        <dbReference type="EC" id="3.5.1.23"/>
    </reaction>
</comment>
<gene>
    <name evidence="6" type="ORF">LTR24_003769</name>
</gene>
<sequence length="761" mass="82973">MAQSLAARVACTAALLLSALFLIAPWTPYRAFLPASVRAIITSNGVADAHRAVEDAYLLGVGKGDITGSVVEINLMGYADTAQTGTGLRQRLYCRAFIVGQPHEPEDRIVYLVLDTQSGDTAIRYGILEGLKALGKEYAVYNEQNIAVTGTHSHSGPGAWLNYLLPQITSKGFDNASYHAIVDGSVRAIQRAHQNLRPGKLSVGSGPAPGVSINRSKYAYLKNPAVERVRYGTETDVDMTLLKFEDSQNGKMMGILTWLPVHGTSLYQNNTLITGDNKGVAAYLTEQSMQAENPDFVAGYSQANVGDTTPNVLGAYCQDTGLKCRFNDSTCAGKTQGCHGRGPFFRYLDQGTRSCFEIGQRQANAAKTILASNNMKHINLSSVSSFHTLVDLDNYTFTSPFDQSRQLKTCSAALGYSFAGGTTDGPGAFDFTQGQNDTDDDPAQKNPLWKAARAFVHQPGKEQKACQSPKPILLDVGASKRPYQWAPNIVDIQAMRIGPLLIIVAPGEATTMSGRRWRGAVTESAKNILQIDDPIVVLGGPANTYAHYIATEEEYGVQRYEGASTLYGPHTLNAYINLTLTYLPYLDPTYSSLPPPSGPQPPINVNNSYSFITGVVYDSPGFGRSYGQALASPDSAKIHQPGETVSARFVGANPRNNFRQEETFAAVERYEDGRWIQVRSDRDWALVYRWKRINGLTGSSEVSIDWEIEDTEEYDASQSYRFKYYGDAKRAFTGKINPFQGVSGTFHVGGSAASLDTELVR</sequence>
<evidence type="ECO:0000259" key="4">
    <source>
        <dbReference type="Pfam" id="PF04734"/>
    </source>
</evidence>
<dbReference type="Pfam" id="PF17048">
    <property type="entry name" value="Ceramidse_alk_C"/>
    <property type="match status" value="1"/>
</dbReference>
<reference evidence="6 7" key="1">
    <citation type="submission" date="2023-08" db="EMBL/GenBank/DDBJ databases">
        <title>Black Yeasts Isolated from many extreme environments.</title>
        <authorList>
            <person name="Coleine C."/>
            <person name="Stajich J.E."/>
            <person name="Selbmann L."/>
        </authorList>
    </citation>
    <scope>NUCLEOTIDE SEQUENCE [LARGE SCALE GENOMIC DNA]</scope>
    <source>
        <strain evidence="6 7">CCFEE 5885</strain>
    </source>
</reference>
<dbReference type="PANTHER" id="PTHR12670">
    <property type="entry name" value="CERAMIDASE"/>
    <property type="match status" value="1"/>
</dbReference>
<evidence type="ECO:0000313" key="6">
    <source>
        <dbReference type="EMBL" id="KAK5094164.1"/>
    </source>
</evidence>
<keyword evidence="3" id="KW-0746">Sphingolipid metabolism</keyword>
<keyword evidence="2 3" id="KW-0378">Hydrolase</keyword>
<dbReference type="InterPro" id="IPR031331">
    <property type="entry name" value="NEUT/ALK_ceramidase_C"/>
</dbReference>
<organism evidence="6 7">
    <name type="scientific">Lithohypha guttulata</name>
    <dbReference type="NCBI Taxonomy" id="1690604"/>
    <lineage>
        <taxon>Eukaryota</taxon>
        <taxon>Fungi</taxon>
        <taxon>Dikarya</taxon>
        <taxon>Ascomycota</taxon>
        <taxon>Pezizomycotina</taxon>
        <taxon>Eurotiomycetes</taxon>
        <taxon>Chaetothyriomycetidae</taxon>
        <taxon>Chaetothyriales</taxon>
        <taxon>Trichomeriaceae</taxon>
        <taxon>Lithohypha</taxon>
    </lineage>
</organism>
<comment type="caution">
    <text evidence="6">The sequence shown here is derived from an EMBL/GenBank/DDBJ whole genome shotgun (WGS) entry which is preliminary data.</text>
</comment>
<comment type="similarity">
    <text evidence="1 3">Belongs to the neutral ceramidase family.</text>
</comment>
<dbReference type="Pfam" id="PF04734">
    <property type="entry name" value="Ceramidase_alk"/>
    <property type="match status" value="1"/>
</dbReference>
<keyword evidence="3" id="KW-0443">Lipid metabolism</keyword>
<evidence type="ECO:0000256" key="3">
    <source>
        <dbReference type="RuleBase" id="RU366019"/>
    </source>
</evidence>